<keyword evidence="2" id="KW-0732">Signal</keyword>
<protein>
    <recommendedName>
        <fullName evidence="5">Lipoprotein</fullName>
    </recommendedName>
</protein>
<reference evidence="3 4" key="1">
    <citation type="submission" date="2019-10" db="EMBL/GenBank/DDBJ databases">
        <title>Nocardia macrotermitis sp. nov. and Nocardia aurantia sp. nov., isolated from the gut of fungus growing-termite Macrotermes natalensis.</title>
        <authorList>
            <person name="Benndorf R."/>
            <person name="Schwitalla J."/>
            <person name="Martin K."/>
            <person name="De Beer W."/>
            <person name="Kaster A.-K."/>
            <person name="Vollmers J."/>
            <person name="Poulsen M."/>
            <person name="Beemelmanns C."/>
        </authorList>
    </citation>
    <scope>NUCLEOTIDE SEQUENCE [LARGE SCALE GENOMIC DNA]</scope>
    <source>
        <strain evidence="3 4">RB20</strain>
    </source>
</reference>
<evidence type="ECO:0008006" key="5">
    <source>
        <dbReference type="Google" id="ProtNLM"/>
    </source>
</evidence>
<feature type="chain" id="PRO_5029900500" description="Lipoprotein" evidence="2">
    <location>
        <begin position="31"/>
        <end position="196"/>
    </location>
</feature>
<accession>A0A7K0D9A2</accession>
<gene>
    <name evidence="3" type="ORF">NRB20_52920</name>
</gene>
<keyword evidence="4" id="KW-1185">Reference proteome</keyword>
<dbReference type="EMBL" id="WEGK01000012">
    <property type="protein sequence ID" value="MQY22179.1"/>
    <property type="molecule type" value="Genomic_DNA"/>
</dbReference>
<proteinExistence type="predicted"/>
<feature type="region of interest" description="Disordered" evidence="1">
    <location>
        <begin position="27"/>
        <end position="58"/>
    </location>
</feature>
<dbReference type="PROSITE" id="PS51257">
    <property type="entry name" value="PROKAR_LIPOPROTEIN"/>
    <property type="match status" value="1"/>
</dbReference>
<sequence length="196" mass="20484">MNRLMRILVLLLIPVVVLVGGCKSSSSSSAASSGAEQSIPADPTGTAADAQAEDTSCPTSNTKAFAKTRFVAHTGLAFGTFHRWMYKPMKAGTFKKGAKGRITAFVKGGLAALFIKREVRLALEDAKANPTLCKTISAPLGKLGDTVQSAFDKLKSGDSSGVDGLNTLISQTEDTSKKDGVTITEDENGDLTKSPS</sequence>
<feature type="signal peptide" evidence="2">
    <location>
        <begin position="1"/>
        <end position="30"/>
    </location>
</feature>
<comment type="caution">
    <text evidence="3">The sequence shown here is derived from an EMBL/GenBank/DDBJ whole genome shotgun (WGS) entry which is preliminary data.</text>
</comment>
<feature type="region of interest" description="Disordered" evidence="1">
    <location>
        <begin position="157"/>
        <end position="196"/>
    </location>
</feature>
<evidence type="ECO:0000256" key="2">
    <source>
        <dbReference type="SAM" id="SignalP"/>
    </source>
</evidence>
<dbReference type="AlphaFoldDB" id="A0A7K0D9A2"/>
<evidence type="ECO:0000256" key="1">
    <source>
        <dbReference type="SAM" id="MobiDB-lite"/>
    </source>
</evidence>
<dbReference type="RefSeq" id="WP_319945407.1">
    <property type="nucleotide sequence ID" value="NZ_WEGK01000012.1"/>
</dbReference>
<evidence type="ECO:0000313" key="3">
    <source>
        <dbReference type="EMBL" id="MQY22179.1"/>
    </source>
</evidence>
<dbReference type="Proteomes" id="UP000438448">
    <property type="component" value="Unassembled WGS sequence"/>
</dbReference>
<organism evidence="3 4">
    <name type="scientific">Nocardia macrotermitis</name>
    <dbReference type="NCBI Taxonomy" id="2585198"/>
    <lineage>
        <taxon>Bacteria</taxon>
        <taxon>Bacillati</taxon>
        <taxon>Actinomycetota</taxon>
        <taxon>Actinomycetes</taxon>
        <taxon>Mycobacteriales</taxon>
        <taxon>Nocardiaceae</taxon>
        <taxon>Nocardia</taxon>
    </lineage>
</organism>
<evidence type="ECO:0000313" key="4">
    <source>
        <dbReference type="Proteomes" id="UP000438448"/>
    </source>
</evidence>
<name>A0A7K0D9A2_9NOCA</name>